<evidence type="ECO:0000313" key="3">
    <source>
        <dbReference type="EMBL" id="OXI49082.1"/>
    </source>
</evidence>
<dbReference type="InterPro" id="IPR001753">
    <property type="entry name" value="Enoyl-CoA_hydra/iso"/>
</dbReference>
<reference evidence="4" key="1">
    <citation type="submission" date="2017-06" db="EMBL/GenBank/DDBJ databases">
        <authorList>
            <person name="LiPuma J."/>
            <person name="Spilker T."/>
        </authorList>
    </citation>
    <scope>NUCLEOTIDE SEQUENCE [LARGE SCALE GENOMIC DNA]</scope>
    <source>
        <strain evidence="4">AU17325</strain>
    </source>
</reference>
<dbReference type="PROSITE" id="PS00166">
    <property type="entry name" value="ENOYL_COA_HYDRATASE"/>
    <property type="match status" value="1"/>
</dbReference>
<dbReference type="Proteomes" id="UP000214600">
    <property type="component" value="Unassembled WGS sequence"/>
</dbReference>
<accession>A0A228J3X9</accession>
<reference evidence="3 4" key="2">
    <citation type="submission" date="2017-08" db="EMBL/GenBank/DDBJ databases">
        <title>WGS of novel Burkholderia cepaca complex species.</title>
        <authorList>
            <person name="Lipuma J."/>
            <person name="Spilker T."/>
        </authorList>
    </citation>
    <scope>NUCLEOTIDE SEQUENCE [LARGE SCALE GENOMIC DNA]</scope>
    <source>
        <strain evidence="3 4">AU17325</strain>
    </source>
</reference>
<evidence type="ECO:0000313" key="4">
    <source>
        <dbReference type="Proteomes" id="UP000214600"/>
    </source>
</evidence>
<dbReference type="Gene3D" id="3.90.226.10">
    <property type="entry name" value="2-enoyl-CoA Hydratase, Chain A, domain 1"/>
    <property type="match status" value="1"/>
</dbReference>
<gene>
    <name evidence="3" type="ORF">CFB84_09410</name>
</gene>
<dbReference type="GO" id="GO:0006635">
    <property type="term" value="P:fatty acid beta-oxidation"/>
    <property type="evidence" value="ECO:0007669"/>
    <property type="project" value="TreeGrafter"/>
</dbReference>
<dbReference type="EMBL" id="NKFA01000003">
    <property type="protein sequence ID" value="OXI49082.1"/>
    <property type="molecule type" value="Genomic_DNA"/>
</dbReference>
<dbReference type="GO" id="GO:0003824">
    <property type="term" value="F:catalytic activity"/>
    <property type="evidence" value="ECO:0007669"/>
    <property type="project" value="InterPro"/>
</dbReference>
<dbReference type="OrthoDB" id="2862111at2"/>
<evidence type="ECO:0000256" key="2">
    <source>
        <dbReference type="RuleBase" id="RU003707"/>
    </source>
</evidence>
<dbReference type="InterPro" id="IPR029045">
    <property type="entry name" value="ClpP/crotonase-like_dom_sf"/>
</dbReference>
<dbReference type="InterPro" id="IPR018376">
    <property type="entry name" value="Enoyl-CoA_hyd/isom_CS"/>
</dbReference>
<dbReference type="SUPFAM" id="SSF52096">
    <property type="entry name" value="ClpP/crotonase"/>
    <property type="match status" value="1"/>
</dbReference>
<proteinExistence type="inferred from homology"/>
<organism evidence="3 4">
    <name type="scientific">Burkholderia aenigmatica</name>
    <dbReference type="NCBI Taxonomy" id="2015348"/>
    <lineage>
        <taxon>Bacteria</taxon>
        <taxon>Pseudomonadati</taxon>
        <taxon>Pseudomonadota</taxon>
        <taxon>Betaproteobacteria</taxon>
        <taxon>Burkholderiales</taxon>
        <taxon>Burkholderiaceae</taxon>
        <taxon>Burkholderia</taxon>
        <taxon>Burkholderia cepacia complex</taxon>
    </lineage>
</organism>
<dbReference type="AlphaFoldDB" id="A0A228J3X9"/>
<comment type="caution">
    <text evidence="3">The sequence shown here is derived from an EMBL/GenBank/DDBJ whole genome shotgun (WGS) entry which is preliminary data.</text>
</comment>
<sequence length="266" mass="28692">MTDTHDPERIHHAGTTPILSYHGTDRAELTLNRPAFHNRLEPDDLAILREHIAMLNDDHAVRVVMLTGTGTSTFSSGYHLGALDAARTGDDTAFEQVANAIEGMRAVTIARVNGAVYGGASDLALACDFRIGTHDTRMSVPAARLGLHFYGSGIRRWVSRVGVNATKRAFLAAQTFSSQELVACGFLMQAVAATELDAECTALVDRLCALAPLAVQGMKRIINAAAHAEYDERAAREQCLESMRSKDFAEGLEALAAKRPPVFTGE</sequence>
<dbReference type="PANTHER" id="PTHR11941">
    <property type="entry name" value="ENOYL-COA HYDRATASE-RELATED"/>
    <property type="match status" value="1"/>
</dbReference>
<evidence type="ECO:0000256" key="1">
    <source>
        <dbReference type="ARBA" id="ARBA00005254"/>
    </source>
</evidence>
<dbReference type="PANTHER" id="PTHR11941:SF54">
    <property type="entry name" value="ENOYL-COA HYDRATASE, MITOCHONDRIAL"/>
    <property type="match status" value="1"/>
</dbReference>
<protein>
    <submittedName>
        <fullName evidence="3">3-hydroxybutyryl-CoA dehydratase</fullName>
    </submittedName>
</protein>
<comment type="similarity">
    <text evidence="1 2">Belongs to the enoyl-CoA hydratase/isomerase family.</text>
</comment>
<dbReference type="Pfam" id="PF00378">
    <property type="entry name" value="ECH_1"/>
    <property type="match status" value="1"/>
</dbReference>
<dbReference type="RefSeq" id="WP_089450527.1">
    <property type="nucleotide sequence ID" value="NZ_NKFA01000003.1"/>
</dbReference>
<dbReference type="CDD" id="cd06558">
    <property type="entry name" value="crotonase-like"/>
    <property type="match status" value="1"/>
</dbReference>
<name>A0A228J3X9_9BURK</name>